<keyword evidence="3" id="KW-1185">Reference proteome</keyword>
<feature type="domain" description="MATH" evidence="1">
    <location>
        <begin position="187"/>
        <end position="320"/>
    </location>
</feature>
<dbReference type="SUPFAM" id="SSF49599">
    <property type="entry name" value="TRAF domain-like"/>
    <property type="match status" value="2"/>
</dbReference>
<dbReference type="Pfam" id="PF22486">
    <property type="entry name" value="MATH_2"/>
    <property type="match status" value="2"/>
</dbReference>
<evidence type="ECO:0000313" key="2">
    <source>
        <dbReference type="EMBL" id="KAL3093014.1"/>
    </source>
</evidence>
<dbReference type="SMART" id="SM00061">
    <property type="entry name" value="MATH"/>
    <property type="match status" value="2"/>
</dbReference>
<evidence type="ECO:0000313" key="3">
    <source>
        <dbReference type="Proteomes" id="UP001620645"/>
    </source>
</evidence>
<dbReference type="AlphaFoldDB" id="A0ABD2JQW1"/>
<dbReference type="InterPro" id="IPR011333">
    <property type="entry name" value="SKP1/BTB/POZ_sf"/>
</dbReference>
<dbReference type="InterPro" id="IPR008974">
    <property type="entry name" value="TRAF-like"/>
</dbReference>
<reference evidence="2 3" key="1">
    <citation type="submission" date="2024-10" db="EMBL/GenBank/DDBJ databases">
        <authorList>
            <person name="Kim D."/>
        </authorList>
    </citation>
    <scope>NUCLEOTIDE SEQUENCE [LARGE SCALE GENOMIC DNA]</scope>
    <source>
        <strain evidence="2">Taebaek</strain>
    </source>
</reference>
<feature type="domain" description="MATH" evidence="1">
    <location>
        <begin position="340"/>
        <end position="473"/>
    </location>
</feature>
<name>A0ABD2JQW1_HETSC</name>
<gene>
    <name evidence="2" type="ORF">niasHS_004616</name>
</gene>
<dbReference type="EMBL" id="JBICCN010000114">
    <property type="protein sequence ID" value="KAL3093014.1"/>
    <property type="molecule type" value="Genomic_DNA"/>
</dbReference>
<dbReference type="PROSITE" id="PS50144">
    <property type="entry name" value="MATH"/>
    <property type="match status" value="2"/>
</dbReference>
<dbReference type="Gene3D" id="3.30.710.10">
    <property type="entry name" value="Potassium Channel Kv1.1, Chain A"/>
    <property type="match status" value="1"/>
</dbReference>
<dbReference type="InterPro" id="IPR000210">
    <property type="entry name" value="BTB/POZ_dom"/>
</dbReference>
<sequence>MFRYDEQNSKNSIGEGRATKKNSILVPDIEIVAFEAMLTFIYTKHFNGLDANNWLNVLMAADKYNITGLVKECADFPIEKLPNVFLAYEKALLLNMEALCWADEQCRQNGIECSAENRREMLGPALFNIRFPLMQKEEFTKSVVSTNVLTTEEVDSIYQHNSNPNLSDIPAGLIKLKFPTQHRYKYEDTIEMEIENVSEFALEEVGSRLFSDAVDIGGFSWKIMAQIKTKDESNEEKWLGFYLYNEGPKNEKENWSCKCSAKFRIFSQKNGTEDLIGTLIDRIFNKEGNGFKYDFISFAELLDTSKGFYNKEEDKVKLAIDVIMDEPITEKFVSDPNKSNGTVSMEIEKLSEFSREIYGSGRKSETVYIKGMPWKILALITKNESTEKWLSFYLWCDFSEKDGNLSRECSATFRIVSQKSDGADLKREFGETTKVFNSETPNWGFGDFISFAELMKPSKGLYNTDEDKVKLVIDFTCD</sequence>
<dbReference type="PANTHER" id="PTHR45774">
    <property type="entry name" value="BTB/POZ DOMAIN-CONTAINING"/>
    <property type="match status" value="1"/>
</dbReference>
<organism evidence="2 3">
    <name type="scientific">Heterodera schachtii</name>
    <name type="common">Sugarbeet cyst nematode worm</name>
    <name type="synonym">Tylenchus schachtii</name>
    <dbReference type="NCBI Taxonomy" id="97005"/>
    <lineage>
        <taxon>Eukaryota</taxon>
        <taxon>Metazoa</taxon>
        <taxon>Ecdysozoa</taxon>
        <taxon>Nematoda</taxon>
        <taxon>Chromadorea</taxon>
        <taxon>Rhabditida</taxon>
        <taxon>Tylenchina</taxon>
        <taxon>Tylenchomorpha</taxon>
        <taxon>Tylenchoidea</taxon>
        <taxon>Heteroderidae</taxon>
        <taxon>Heteroderinae</taxon>
        <taxon>Heterodera</taxon>
    </lineage>
</organism>
<comment type="caution">
    <text evidence="2">The sequence shown here is derived from an EMBL/GenBank/DDBJ whole genome shotgun (WGS) entry which is preliminary data.</text>
</comment>
<dbReference type="Gene3D" id="2.60.210.10">
    <property type="entry name" value="Apoptosis, Tumor Necrosis Factor Receptor Associated Protein 2, Chain A"/>
    <property type="match status" value="2"/>
</dbReference>
<accession>A0ABD2JQW1</accession>
<proteinExistence type="predicted"/>
<protein>
    <recommendedName>
        <fullName evidence="1">MATH domain-containing protein</fullName>
    </recommendedName>
</protein>
<dbReference type="Proteomes" id="UP001620645">
    <property type="component" value="Unassembled WGS sequence"/>
</dbReference>
<dbReference type="InterPro" id="IPR002083">
    <property type="entry name" value="MATH/TRAF_dom"/>
</dbReference>
<evidence type="ECO:0000259" key="1">
    <source>
        <dbReference type="PROSITE" id="PS50144"/>
    </source>
</evidence>
<dbReference type="SUPFAM" id="SSF54695">
    <property type="entry name" value="POZ domain"/>
    <property type="match status" value="1"/>
</dbReference>
<dbReference type="Pfam" id="PF00651">
    <property type="entry name" value="BTB"/>
    <property type="match status" value="1"/>
</dbReference>